<dbReference type="RefSeq" id="WP_156200764.1">
    <property type="nucleotide sequence ID" value="NZ_CP012154.1"/>
</dbReference>
<dbReference type="GO" id="GO:0015920">
    <property type="term" value="P:lipopolysaccharide transport"/>
    <property type="evidence" value="ECO:0007669"/>
    <property type="project" value="TreeGrafter"/>
</dbReference>
<sequence>MAMKSEQWVFLTLVQRELRNRFIGSATGWLWLILTPLMMLAVYAFVFSVIFRARVPEGLGVPFWSWLAIALWPWLAFSESIQRSLGAIRSNAALLTKVSIDRRLFVTSSVSSTFLLHVVGYLIVLLAIQCFGARLDWLSLPYVLALLLSLYLFALGLSFICASSQVFIRDIEQFVPTFLMLWFFLTPIIYASEMIPQLMRDWLWVNPMTVWMESFREALFIGKRLPDLALLMLFLGAGSVYLLGRVIFDRLAPSFEDFL</sequence>
<evidence type="ECO:0000256" key="3">
    <source>
        <dbReference type="ARBA" id="ARBA00022448"/>
    </source>
</evidence>
<evidence type="ECO:0000256" key="1">
    <source>
        <dbReference type="ARBA" id="ARBA00004429"/>
    </source>
</evidence>
<feature type="transmembrane region" description="Helical" evidence="9">
    <location>
        <begin position="29"/>
        <end position="51"/>
    </location>
</feature>
<keyword evidence="5" id="KW-0997">Cell inner membrane</keyword>
<evidence type="ECO:0000256" key="2">
    <source>
        <dbReference type="ARBA" id="ARBA00007783"/>
    </source>
</evidence>
<feature type="transmembrane region" description="Helical" evidence="9">
    <location>
        <begin position="104"/>
        <end position="128"/>
    </location>
</feature>
<feature type="transmembrane region" description="Helical" evidence="9">
    <location>
        <begin position="63"/>
        <end position="81"/>
    </location>
</feature>
<accession>A0A0K0XT36</accession>
<protein>
    <recommendedName>
        <fullName evidence="9">Transport permease protein</fullName>
    </recommendedName>
</protein>
<dbReference type="GO" id="GO:0140359">
    <property type="term" value="F:ABC-type transporter activity"/>
    <property type="evidence" value="ECO:0007669"/>
    <property type="project" value="InterPro"/>
</dbReference>
<dbReference type="PROSITE" id="PS51012">
    <property type="entry name" value="ABC_TM2"/>
    <property type="match status" value="1"/>
</dbReference>
<gene>
    <name evidence="10" type="ORF">WM2015_497</name>
</gene>
<feature type="transmembrane region" description="Helical" evidence="9">
    <location>
        <begin position="174"/>
        <end position="192"/>
    </location>
</feature>
<dbReference type="Proteomes" id="UP000066624">
    <property type="component" value="Chromosome"/>
</dbReference>
<dbReference type="KEGG" id="wma:WM2015_497"/>
<dbReference type="AlphaFoldDB" id="A0A0K0XT36"/>
<evidence type="ECO:0000256" key="4">
    <source>
        <dbReference type="ARBA" id="ARBA00022475"/>
    </source>
</evidence>
<keyword evidence="6 9" id="KW-0812">Transmembrane</keyword>
<evidence type="ECO:0000313" key="10">
    <source>
        <dbReference type="EMBL" id="AKS40879.1"/>
    </source>
</evidence>
<dbReference type="GO" id="GO:0005886">
    <property type="term" value="C:plasma membrane"/>
    <property type="evidence" value="ECO:0007669"/>
    <property type="project" value="UniProtKB-SubCell"/>
</dbReference>
<keyword evidence="8 9" id="KW-0472">Membrane</keyword>
<comment type="subcellular location">
    <subcellularLocation>
        <location evidence="1 9">Cell inner membrane</location>
        <topology evidence="1 9">Multi-pass membrane protein</topology>
    </subcellularLocation>
</comment>
<keyword evidence="4 9" id="KW-1003">Cell membrane</keyword>
<dbReference type="OrthoDB" id="9786910at2"/>
<reference evidence="10 11" key="1">
    <citation type="submission" date="2015-07" db="EMBL/GenBank/DDBJ databases">
        <authorList>
            <person name="Noorani M."/>
        </authorList>
    </citation>
    <scope>NUCLEOTIDE SEQUENCE [LARGE SCALE GENOMIC DNA]</scope>
    <source>
        <strain evidence="10 11">KCTC 42284</strain>
    </source>
</reference>
<comment type="similarity">
    <text evidence="2 9">Belongs to the ABC-2 integral membrane protein family.</text>
</comment>
<dbReference type="Pfam" id="PF01061">
    <property type="entry name" value="ABC2_membrane"/>
    <property type="match status" value="1"/>
</dbReference>
<dbReference type="InterPro" id="IPR047817">
    <property type="entry name" value="ABC2_TM_bact-type"/>
</dbReference>
<evidence type="ECO:0000256" key="6">
    <source>
        <dbReference type="ARBA" id="ARBA00022692"/>
    </source>
</evidence>
<dbReference type="PANTHER" id="PTHR30413">
    <property type="entry name" value="INNER MEMBRANE TRANSPORT PERMEASE"/>
    <property type="match status" value="1"/>
</dbReference>
<dbReference type="STRING" id="1579979.WM2015_497"/>
<feature type="transmembrane region" description="Helical" evidence="9">
    <location>
        <begin position="228"/>
        <end position="248"/>
    </location>
</feature>
<evidence type="ECO:0000256" key="7">
    <source>
        <dbReference type="ARBA" id="ARBA00022989"/>
    </source>
</evidence>
<dbReference type="EMBL" id="CP012154">
    <property type="protein sequence ID" value="AKS40879.1"/>
    <property type="molecule type" value="Genomic_DNA"/>
</dbReference>
<evidence type="ECO:0000256" key="8">
    <source>
        <dbReference type="ARBA" id="ARBA00023136"/>
    </source>
</evidence>
<evidence type="ECO:0000256" key="9">
    <source>
        <dbReference type="RuleBase" id="RU361157"/>
    </source>
</evidence>
<evidence type="ECO:0000256" key="5">
    <source>
        <dbReference type="ARBA" id="ARBA00022519"/>
    </source>
</evidence>
<dbReference type="PANTHER" id="PTHR30413:SF8">
    <property type="entry name" value="TRANSPORT PERMEASE PROTEIN"/>
    <property type="match status" value="1"/>
</dbReference>
<keyword evidence="7 9" id="KW-1133">Transmembrane helix</keyword>
<evidence type="ECO:0000313" key="11">
    <source>
        <dbReference type="Proteomes" id="UP000066624"/>
    </source>
</evidence>
<keyword evidence="3 9" id="KW-0813">Transport</keyword>
<feature type="transmembrane region" description="Helical" evidence="9">
    <location>
        <begin position="140"/>
        <end position="162"/>
    </location>
</feature>
<dbReference type="InterPro" id="IPR013525">
    <property type="entry name" value="ABC2_TM"/>
</dbReference>
<keyword evidence="11" id="KW-1185">Reference proteome</keyword>
<organism evidence="10 11">
    <name type="scientific">Wenzhouxiangella marina</name>
    <dbReference type="NCBI Taxonomy" id="1579979"/>
    <lineage>
        <taxon>Bacteria</taxon>
        <taxon>Pseudomonadati</taxon>
        <taxon>Pseudomonadota</taxon>
        <taxon>Gammaproteobacteria</taxon>
        <taxon>Chromatiales</taxon>
        <taxon>Wenzhouxiangellaceae</taxon>
        <taxon>Wenzhouxiangella</taxon>
    </lineage>
</organism>
<proteinExistence type="inferred from homology"/>
<name>A0A0K0XT36_9GAMM</name>